<dbReference type="Proteomes" id="UP000824120">
    <property type="component" value="Chromosome 2"/>
</dbReference>
<evidence type="ECO:0000313" key="1">
    <source>
        <dbReference type="EMBL" id="KAG5623597.1"/>
    </source>
</evidence>
<proteinExistence type="predicted"/>
<reference evidence="1 2" key="1">
    <citation type="submission" date="2020-09" db="EMBL/GenBank/DDBJ databases">
        <title>De no assembly of potato wild relative species, Solanum commersonii.</title>
        <authorList>
            <person name="Cho K."/>
        </authorList>
    </citation>
    <scope>NUCLEOTIDE SEQUENCE [LARGE SCALE GENOMIC DNA]</scope>
    <source>
        <strain evidence="1">LZ3.2</strain>
        <tissue evidence="1">Leaf</tissue>
    </source>
</reference>
<gene>
    <name evidence="1" type="ORF">H5410_008815</name>
</gene>
<evidence type="ECO:0000313" key="2">
    <source>
        <dbReference type="Proteomes" id="UP000824120"/>
    </source>
</evidence>
<accession>A0A9J6AG07</accession>
<keyword evidence="2" id="KW-1185">Reference proteome</keyword>
<dbReference type="AlphaFoldDB" id="A0A9J6AG07"/>
<protein>
    <submittedName>
        <fullName evidence="1">Uncharacterized protein</fullName>
    </submittedName>
</protein>
<comment type="caution">
    <text evidence="1">The sequence shown here is derived from an EMBL/GenBank/DDBJ whole genome shotgun (WGS) entry which is preliminary data.</text>
</comment>
<organism evidence="1 2">
    <name type="scientific">Solanum commersonii</name>
    <name type="common">Commerson's wild potato</name>
    <name type="synonym">Commerson's nightshade</name>
    <dbReference type="NCBI Taxonomy" id="4109"/>
    <lineage>
        <taxon>Eukaryota</taxon>
        <taxon>Viridiplantae</taxon>
        <taxon>Streptophyta</taxon>
        <taxon>Embryophyta</taxon>
        <taxon>Tracheophyta</taxon>
        <taxon>Spermatophyta</taxon>
        <taxon>Magnoliopsida</taxon>
        <taxon>eudicotyledons</taxon>
        <taxon>Gunneridae</taxon>
        <taxon>Pentapetalae</taxon>
        <taxon>asterids</taxon>
        <taxon>lamiids</taxon>
        <taxon>Solanales</taxon>
        <taxon>Solanaceae</taxon>
        <taxon>Solanoideae</taxon>
        <taxon>Solaneae</taxon>
        <taxon>Solanum</taxon>
    </lineage>
</organism>
<dbReference type="EMBL" id="JACXVP010000002">
    <property type="protein sequence ID" value="KAG5623597.1"/>
    <property type="molecule type" value="Genomic_DNA"/>
</dbReference>
<name>A0A9J6AG07_SOLCO</name>
<sequence>MENLVAFGLVSNETDTLHLTNVVESNDTDPGLWVSLLCFLHLSQDLGCISAPKHGQLPHGPVSTIVVSW</sequence>